<evidence type="ECO:0000313" key="1">
    <source>
        <dbReference type="EMBL" id="AZI57752.1"/>
    </source>
</evidence>
<dbReference type="OrthoDB" id="3538051at2"/>
<reference evidence="1 2" key="2">
    <citation type="submission" date="2018-12" db="EMBL/GenBank/DDBJ databases">
        <title>Nakamurella antarcticus sp. nov., isolated from Antarctica South Shetland Islands soil.</title>
        <authorList>
            <person name="Peng F."/>
        </authorList>
    </citation>
    <scope>NUCLEOTIDE SEQUENCE [LARGE SCALE GENOMIC DNA]</scope>
    <source>
        <strain evidence="1 2">S14-144</strain>
    </source>
</reference>
<sequence>MRRSFYIAVGAALGVAATRRTQRAKHQLQAALTPRSVAGEIADAIAEFGNAVGGFAADVRAGMHEREAQFVAVVDDFSGAVVMSPPELAAPDIRSLPAGQASTDRRRM</sequence>
<accession>A0A3G8ZKA3</accession>
<dbReference type="RefSeq" id="WP_124798460.1">
    <property type="nucleotide sequence ID" value="NZ_CP034170.1"/>
</dbReference>
<protein>
    <submittedName>
        <fullName evidence="1">Uncharacterized protein</fullName>
    </submittedName>
</protein>
<organism evidence="1 2">
    <name type="scientific">Nakamurella antarctica</name>
    <dbReference type="NCBI Taxonomy" id="1902245"/>
    <lineage>
        <taxon>Bacteria</taxon>
        <taxon>Bacillati</taxon>
        <taxon>Actinomycetota</taxon>
        <taxon>Actinomycetes</taxon>
        <taxon>Nakamurellales</taxon>
        <taxon>Nakamurellaceae</taxon>
        <taxon>Nakamurella</taxon>
    </lineage>
</organism>
<dbReference type="Proteomes" id="UP000268084">
    <property type="component" value="Chromosome"/>
</dbReference>
<reference evidence="1 2" key="1">
    <citation type="submission" date="2018-11" db="EMBL/GenBank/DDBJ databases">
        <authorList>
            <person name="Da X."/>
        </authorList>
    </citation>
    <scope>NUCLEOTIDE SEQUENCE [LARGE SCALE GENOMIC DNA]</scope>
    <source>
        <strain evidence="1 2">S14-144</strain>
    </source>
</reference>
<dbReference type="EMBL" id="CP034170">
    <property type="protein sequence ID" value="AZI57752.1"/>
    <property type="molecule type" value="Genomic_DNA"/>
</dbReference>
<dbReference type="AlphaFoldDB" id="A0A3G8ZKA3"/>
<evidence type="ECO:0000313" key="2">
    <source>
        <dbReference type="Proteomes" id="UP000268084"/>
    </source>
</evidence>
<keyword evidence="2" id="KW-1185">Reference proteome</keyword>
<dbReference type="KEGG" id="nak:EH165_05910"/>
<proteinExistence type="predicted"/>
<gene>
    <name evidence="1" type="ORF">EH165_05910</name>
</gene>
<name>A0A3G8ZKA3_9ACTN</name>